<name>V6LVG8_9EUKA</name>
<dbReference type="Proteomes" id="UP000018208">
    <property type="component" value="Unassembled WGS sequence"/>
</dbReference>
<sequence>MNSEGEEDWSIPIPQALREYLINISSKLHQLQKTTTIIESTILAAPSKPEIIQFLDSKIDINFANEVEIDVQNQIKAIRDSQQDMRTQFSDQLSVLNDDLQVLQRQNKQISDFKQDYEQFRREIIQLKRQTEEIESKSQANLAEYRKEQDLIHSTFTQLTVDVNNMVGGVDSLNQLQLKVDDSVGALKKELVSKYDTILTQSTDSKGLLQSLVQNVPDILSKARTQIEGDMKGLITQERQRRAVEQNYFKTVVKEIQEKLIVTENQNKSLKEDFDKAGKDLLVYLDIKLEDMKIDFQEQINQLIGKNQQVKSSVDEAVRDQQEQVTKLKYFEQTFRNADKQWKQSVADVQLNTSKYVGQLEDRIQEGVDQVRSMLINATEASNEAAEKSEQIKQIWEGEWKKRENLVDDQLISLTKLAEEVRGAVDGETNVRITDISEIENRIIDIHGKIDKELGKKASKIEIDKALYLKVDRPQ</sequence>
<keyword evidence="1" id="KW-0175">Coiled coil</keyword>
<protein>
    <submittedName>
        <fullName evidence="2">Uncharacterized protein</fullName>
    </submittedName>
</protein>
<dbReference type="VEuPathDB" id="GiardiaDB:SS50377_23659"/>
<evidence type="ECO:0000313" key="4">
    <source>
        <dbReference type="Proteomes" id="UP000018208"/>
    </source>
</evidence>
<proteinExistence type="predicted"/>
<keyword evidence="4" id="KW-1185">Reference proteome</keyword>
<evidence type="ECO:0000256" key="1">
    <source>
        <dbReference type="SAM" id="Coils"/>
    </source>
</evidence>
<feature type="coiled-coil region" evidence="1">
    <location>
        <begin position="86"/>
        <end position="137"/>
    </location>
</feature>
<accession>V6LVG8</accession>
<gene>
    <name evidence="2" type="ORF">SS50377_11255</name>
    <name evidence="3" type="ORF">SS50377_23659</name>
</gene>
<evidence type="ECO:0000313" key="3">
    <source>
        <dbReference type="EMBL" id="KAH0573724.1"/>
    </source>
</evidence>
<dbReference type="EMBL" id="AUWU02000004">
    <property type="protein sequence ID" value="KAH0573724.1"/>
    <property type="molecule type" value="Genomic_DNA"/>
</dbReference>
<reference evidence="3" key="2">
    <citation type="submission" date="2020-12" db="EMBL/GenBank/DDBJ databases">
        <title>New Spironucleus salmonicida genome in near-complete chromosomes.</title>
        <authorList>
            <person name="Xu F."/>
            <person name="Kurt Z."/>
            <person name="Jimenez-Gonzalez A."/>
            <person name="Astvaldsson A."/>
            <person name="Andersson J.O."/>
            <person name="Svard S.G."/>
        </authorList>
    </citation>
    <scope>NUCLEOTIDE SEQUENCE</scope>
    <source>
        <strain evidence="3">ATCC 50377</strain>
    </source>
</reference>
<organism evidence="2">
    <name type="scientific">Spironucleus salmonicida</name>
    <dbReference type="NCBI Taxonomy" id="348837"/>
    <lineage>
        <taxon>Eukaryota</taxon>
        <taxon>Metamonada</taxon>
        <taxon>Diplomonadida</taxon>
        <taxon>Hexamitidae</taxon>
        <taxon>Hexamitinae</taxon>
        <taxon>Spironucleus</taxon>
    </lineage>
</organism>
<reference evidence="2 3" key="1">
    <citation type="journal article" date="2014" name="PLoS Genet.">
        <title>The Genome of Spironucleus salmonicida Highlights a Fish Pathogen Adapted to Fluctuating Environments.</title>
        <authorList>
            <person name="Xu F."/>
            <person name="Jerlstrom-Hultqvist J."/>
            <person name="Einarsson E."/>
            <person name="Astvaldsson A."/>
            <person name="Svard S.G."/>
            <person name="Andersson J.O."/>
        </authorList>
    </citation>
    <scope>NUCLEOTIDE SEQUENCE</scope>
    <source>
        <strain evidence="3">ATCC 50377</strain>
    </source>
</reference>
<evidence type="ECO:0000313" key="2">
    <source>
        <dbReference type="EMBL" id="EST48642.1"/>
    </source>
</evidence>
<dbReference type="EMBL" id="KI545981">
    <property type="protein sequence ID" value="EST48642.1"/>
    <property type="molecule type" value="Genomic_DNA"/>
</dbReference>
<dbReference type="AlphaFoldDB" id="V6LVG8"/>